<dbReference type="CDD" id="cd00093">
    <property type="entry name" value="HTH_XRE"/>
    <property type="match status" value="1"/>
</dbReference>
<keyword evidence="1" id="KW-0472">Membrane</keyword>
<dbReference type="Pfam" id="PF13413">
    <property type="entry name" value="HTH_25"/>
    <property type="match status" value="1"/>
</dbReference>
<evidence type="ECO:0000313" key="3">
    <source>
        <dbReference type="EMBL" id="MBC9131687.1"/>
    </source>
</evidence>
<dbReference type="InterPro" id="IPR050400">
    <property type="entry name" value="Bact_Cytoskel_RodZ"/>
</dbReference>
<dbReference type="RefSeq" id="WP_187756125.1">
    <property type="nucleotide sequence ID" value="NZ_JABURY010000019.1"/>
</dbReference>
<dbReference type="Proteomes" id="UP000651208">
    <property type="component" value="Unassembled WGS sequence"/>
</dbReference>
<name>A0ABR7QZQ3_9GAMM</name>
<comment type="caution">
    <text evidence="3">The sequence shown here is derived from an EMBL/GenBank/DDBJ whole genome shotgun (WGS) entry which is preliminary data.</text>
</comment>
<sequence>MSEENIANHEQDVSLGNKLSILRKELNLSQTDIAAKIYIHSAIIQDIENDDTLYIPDVFFKSYIKSYAEIVGLPPEEYLPFLKMKSKQRPKRKMKNYSQKPQQKRLGNILFFMTIVIILFALGITWFSVWKDNNQNLVEVNHYTATSESTTNI</sequence>
<dbReference type="PANTHER" id="PTHR34475:SF1">
    <property type="entry name" value="CYTOSKELETON PROTEIN RODZ"/>
    <property type="match status" value="1"/>
</dbReference>
<gene>
    <name evidence="3" type="ORF">FcAc13_10265</name>
</gene>
<keyword evidence="1" id="KW-1133">Transmembrane helix</keyword>
<evidence type="ECO:0000313" key="4">
    <source>
        <dbReference type="Proteomes" id="UP000651208"/>
    </source>
</evidence>
<dbReference type="PROSITE" id="PS50943">
    <property type="entry name" value="HTH_CROC1"/>
    <property type="match status" value="1"/>
</dbReference>
<proteinExistence type="predicted"/>
<dbReference type="EMBL" id="JABURY010000019">
    <property type="protein sequence ID" value="MBC9131687.1"/>
    <property type="molecule type" value="Genomic_DNA"/>
</dbReference>
<protein>
    <submittedName>
        <fullName evidence="3">Helix-turn-helix domain-containing protein</fullName>
    </submittedName>
</protein>
<feature type="transmembrane region" description="Helical" evidence="1">
    <location>
        <begin position="109"/>
        <end position="129"/>
    </location>
</feature>
<reference evidence="3 4" key="1">
    <citation type="submission" date="2020-06" db="EMBL/GenBank/DDBJ databases">
        <title>Frischella cerana isolated from Apis cerana gut homogenate.</title>
        <authorList>
            <person name="Wolter L.A."/>
            <person name="Suenami S."/>
            <person name="Miyazaki R."/>
        </authorList>
    </citation>
    <scope>NUCLEOTIDE SEQUENCE [LARGE SCALE GENOMIC DNA]</scope>
    <source>
        <strain evidence="3 4">Ac13</strain>
    </source>
</reference>
<evidence type="ECO:0000259" key="2">
    <source>
        <dbReference type="PROSITE" id="PS50943"/>
    </source>
</evidence>
<organism evidence="3 4">
    <name type="scientific">Frischella japonica</name>
    <dbReference type="NCBI Taxonomy" id="2741544"/>
    <lineage>
        <taxon>Bacteria</taxon>
        <taxon>Pseudomonadati</taxon>
        <taxon>Pseudomonadota</taxon>
        <taxon>Gammaproteobacteria</taxon>
        <taxon>Orbales</taxon>
        <taxon>Orbaceae</taxon>
        <taxon>Frischella</taxon>
    </lineage>
</organism>
<keyword evidence="4" id="KW-1185">Reference proteome</keyword>
<accession>A0ABR7QZQ3</accession>
<dbReference type="InterPro" id="IPR010982">
    <property type="entry name" value="Lambda_DNA-bd_dom_sf"/>
</dbReference>
<feature type="domain" description="HTH cro/C1-type" evidence="2">
    <location>
        <begin position="19"/>
        <end position="50"/>
    </location>
</feature>
<keyword evidence="1" id="KW-0812">Transmembrane</keyword>
<evidence type="ECO:0000256" key="1">
    <source>
        <dbReference type="SAM" id="Phobius"/>
    </source>
</evidence>
<dbReference type="InterPro" id="IPR001387">
    <property type="entry name" value="Cro/C1-type_HTH"/>
</dbReference>
<dbReference type="Gene3D" id="1.10.260.40">
    <property type="entry name" value="lambda repressor-like DNA-binding domains"/>
    <property type="match status" value="1"/>
</dbReference>
<dbReference type="PANTHER" id="PTHR34475">
    <property type="match status" value="1"/>
</dbReference>
<dbReference type="SUPFAM" id="SSF47413">
    <property type="entry name" value="lambda repressor-like DNA-binding domains"/>
    <property type="match status" value="1"/>
</dbReference>